<dbReference type="Pfam" id="PF00069">
    <property type="entry name" value="Pkinase"/>
    <property type="match status" value="1"/>
</dbReference>
<evidence type="ECO:0000256" key="8">
    <source>
        <dbReference type="ARBA" id="ARBA00047899"/>
    </source>
</evidence>
<feature type="domain" description="Protein kinase" evidence="11">
    <location>
        <begin position="164"/>
        <end position="404"/>
    </location>
</feature>
<feature type="region of interest" description="Disordered" evidence="10">
    <location>
        <begin position="37"/>
        <end position="93"/>
    </location>
</feature>
<dbReference type="SUPFAM" id="SSF48452">
    <property type="entry name" value="TPR-like"/>
    <property type="match status" value="1"/>
</dbReference>
<feature type="compositionally biased region" description="Low complexity" evidence="10">
    <location>
        <begin position="60"/>
        <end position="89"/>
    </location>
</feature>
<dbReference type="PANTHER" id="PTHR24363:SF0">
    <property type="entry name" value="SERINE_THREONINE KINASE LIKE DOMAIN CONTAINING 1"/>
    <property type="match status" value="1"/>
</dbReference>
<evidence type="ECO:0000256" key="6">
    <source>
        <dbReference type="ARBA" id="ARBA00022777"/>
    </source>
</evidence>
<reference evidence="12 13" key="1">
    <citation type="submission" date="2017-06" db="EMBL/GenBank/DDBJ databases">
        <authorList>
            <person name="Kim H.J."/>
            <person name="Triplett B.A."/>
        </authorList>
    </citation>
    <scope>NUCLEOTIDE SEQUENCE [LARGE SCALE GENOMIC DNA]</scope>
    <source>
        <strain evidence="12 13">DSM 18704</strain>
    </source>
</reference>
<accession>A0A239MIU8</accession>
<dbReference type="CDD" id="cd14014">
    <property type="entry name" value="STKc_PknB_like"/>
    <property type="match status" value="1"/>
</dbReference>
<proteinExistence type="predicted"/>
<gene>
    <name evidence="12" type="ORF">SAMN05421770_11330</name>
</gene>
<dbReference type="OrthoDB" id="137117at2"/>
<dbReference type="SUPFAM" id="SSF56112">
    <property type="entry name" value="Protein kinase-like (PK-like)"/>
    <property type="match status" value="1"/>
</dbReference>
<keyword evidence="7" id="KW-0067">ATP-binding</keyword>
<keyword evidence="6 12" id="KW-0418">Kinase</keyword>
<dbReference type="Pfam" id="PF16919">
    <property type="entry name" value="PknG_rubred"/>
    <property type="match status" value="1"/>
</dbReference>
<keyword evidence="3" id="KW-0723">Serine/threonine-protein kinase</keyword>
<evidence type="ECO:0000256" key="4">
    <source>
        <dbReference type="ARBA" id="ARBA00022679"/>
    </source>
</evidence>
<evidence type="ECO:0000256" key="5">
    <source>
        <dbReference type="ARBA" id="ARBA00022741"/>
    </source>
</evidence>
<name>A0A239MIU8_9BACT</name>
<dbReference type="InterPro" id="IPR031636">
    <property type="entry name" value="PknG_TPR"/>
</dbReference>
<dbReference type="GO" id="GO:0004674">
    <property type="term" value="F:protein serine/threonine kinase activity"/>
    <property type="evidence" value="ECO:0007669"/>
    <property type="project" value="UniProtKB-KW"/>
</dbReference>
<keyword evidence="4" id="KW-0808">Transferase</keyword>
<evidence type="ECO:0000256" key="1">
    <source>
        <dbReference type="ARBA" id="ARBA00012513"/>
    </source>
</evidence>
<dbReference type="InterPro" id="IPR000719">
    <property type="entry name" value="Prot_kinase_dom"/>
</dbReference>
<dbReference type="InterPro" id="IPR031634">
    <property type="entry name" value="PknG_rubred"/>
</dbReference>
<dbReference type="PROSITE" id="PS50011">
    <property type="entry name" value="PROTEIN_KINASE_DOM"/>
    <property type="match status" value="1"/>
</dbReference>
<evidence type="ECO:0000256" key="9">
    <source>
        <dbReference type="ARBA" id="ARBA00048679"/>
    </source>
</evidence>
<dbReference type="Gene3D" id="1.10.510.10">
    <property type="entry name" value="Transferase(Phosphotransferase) domain 1"/>
    <property type="match status" value="1"/>
</dbReference>
<dbReference type="Gene3D" id="3.30.200.20">
    <property type="entry name" value="Phosphorylase Kinase, domain 1"/>
    <property type="match status" value="1"/>
</dbReference>
<dbReference type="GO" id="GO:0005524">
    <property type="term" value="F:ATP binding"/>
    <property type="evidence" value="ECO:0007669"/>
    <property type="project" value="UniProtKB-KW"/>
</dbReference>
<dbReference type="RefSeq" id="WP_089410358.1">
    <property type="nucleotide sequence ID" value="NZ_FZOU01000013.1"/>
</dbReference>
<keyword evidence="5" id="KW-0547">Nucleotide-binding</keyword>
<dbReference type="Pfam" id="PF16918">
    <property type="entry name" value="PknG_TPR"/>
    <property type="match status" value="1"/>
</dbReference>
<dbReference type="Gene3D" id="1.25.40.10">
    <property type="entry name" value="Tetratricopeptide repeat domain"/>
    <property type="match status" value="1"/>
</dbReference>
<evidence type="ECO:0000313" key="12">
    <source>
        <dbReference type="EMBL" id="SNT42163.1"/>
    </source>
</evidence>
<dbReference type="InterPro" id="IPR008271">
    <property type="entry name" value="Ser/Thr_kinase_AS"/>
</dbReference>
<comment type="catalytic activity">
    <reaction evidence="8">
        <text>L-threonyl-[protein] + ATP = O-phospho-L-threonyl-[protein] + ADP + H(+)</text>
        <dbReference type="Rhea" id="RHEA:46608"/>
        <dbReference type="Rhea" id="RHEA-COMP:11060"/>
        <dbReference type="Rhea" id="RHEA-COMP:11605"/>
        <dbReference type="ChEBI" id="CHEBI:15378"/>
        <dbReference type="ChEBI" id="CHEBI:30013"/>
        <dbReference type="ChEBI" id="CHEBI:30616"/>
        <dbReference type="ChEBI" id="CHEBI:61977"/>
        <dbReference type="ChEBI" id="CHEBI:456216"/>
        <dbReference type="EC" id="2.7.11.1"/>
    </reaction>
</comment>
<protein>
    <recommendedName>
        <fullName evidence="2">Serine/threonine-protein kinase PknG</fullName>
        <ecNumber evidence="1">2.7.11.1</ecNumber>
    </recommendedName>
</protein>
<dbReference type="PANTHER" id="PTHR24363">
    <property type="entry name" value="SERINE/THREONINE PROTEIN KINASE"/>
    <property type="match status" value="1"/>
</dbReference>
<evidence type="ECO:0000256" key="7">
    <source>
        <dbReference type="ARBA" id="ARBA00022840"/>
    </source>
</evidence>
<evidence type="ECO:0000256" key="10">
    <source>
        <dbReference type="SAM" id="MobiDB-lite"/>
    </source>
</evidence>
<organism evidence="12 13">
    <name type="scientific">Granulicella rosea</name>
    <dbReference type="NCBI Taxonomy" id="474952"/>
    <lineage>
        <taxon>Bacteria</taxon>
        <taxon>Pseudomonadati</taxon>
        <taxon>Acidobacteriota</taxon>
        <taxon>Terriglobia</taxon>
        <taxon>Terriglobales</taxon>
        <taxon>Acidobacteriaceae</taxon>
        <taxon>Granulicella</taxon>
    </lineage>
</organism>
<comment type="catalytic activity">
    <reaction evidence="9">
        <text>L-seryl-[protein] + ATP = O-phospho-L-seryl-[protein] + ADP + H(+)</text>
        <dbReference type="Rhea" id="RHEA:17989"/>
        <dbReference type="Rhea" id="RHEA-COMP:9863"/>
        <dbReference type="Rhea" id="RHEA-COMP:11604"/>
        <dbReference type="ChEBI" id="CHEBI:15378"/>
        <dbReference type="ChEBI" id="CHEBI:29999"/>
        <dbReference type="ChEBI" id="CHEBI:30616"/>
        <dbReference type="ChEBI" id="CHEBI:83421"/>
        <dbReference type="ChEBI" id="CHEBI:456216"/>
        <dbReference type="EC" id="2.7.11.1"/>
    </reaction>
</comment>
<dbReference type="InterPro" id="IPR011990">
    <property type="entry name" value="TPR-like_helical_dom_sf"/>
</dbReference>
<evidence type="ECO:0000259" key="11">
    <source>
        <dbReference type="PROSITE" id="PS50011"/>
    </source>
</evidence>
<dbReference type="EC" id="2.7.11.1" evidence="1"/>
<dbReference type="PROSITE" id="PS00108">
    <property type="entry name" value="PROTEIN_KINASE_ST"/>
    <property type="match status" value="1"/>
</dbReference>
<dbReference type="InterPro" id="IPR011009">
    <property type="entry name" value="Kinase-like_dom_sf"/>
</dbReference>
<dbReference type="EMBL" id="FZOU01000013">
    <property type="protein sequence ID" value="SNT42163.1"/>
    <property type="molecule type" value="Genomic_DNA"/>
</dbReference>
<dbReference type="AlphaFoldDB" id="A0A239MIU8"/>
<sequence>MSGEACKRPGCAGVIEDGYCNLCGHAAVKGAAATSAATSAGPGVSSREHQTGSQTGSHRTSSVITTGTGSTPMSRASSGTRRSTRSSSRATRKQLGAGLITLPDLPSIEPERAIMLDPKVPERKRFCGRCDTALKREAGFCGKCGMKYSFIPSLRAGDVVAGQYAVKGPIAFGGLGWIYLAFDTLLSRYVVLKGLLNTQDESAAALAVAERQFLAAVKHPNIVGIYNFVQFGTEGFIVMEYVGGKTLKQIRQERGPLPPAEAIAYIHRILPCFAYLHRLGLVYCDFKPDNVMMERDDVKLLDLGGVRRMDDTKGDIYGTVGYSAPEAGAGPTAASDLYTVGRTLAVLLTDIRGFSSDHRYTLPTPQEEPKFAKQESLYRFLLKMTAENPDDRFVNAEEAAEQLLGVLREVVAVDTGTPHPGSSADFGPDLLALDSGHEMRSAEPDYAYLPLPAIDIEDPAAQAVGSANALADPERRVAALELVRGRFSKSREARLWLAAAQSDSAAYAEAEALLKALGEEDAWDWRVQWFEARMRLAQKRPAEARKLFDQVYFDLPGELAPKLALGLSAELAGDLTVASEMYDLVSQTDPGHVSAVFGLARCRFRSGDRTGAVAALNRIPPSSGLFLRSRVEAARMLVRAEGSALRLEDLASASALAESLALEEINKLTLGNQILTAAVDHVSSKAMAAGQSAKDLRIMGRPVNERQLRLGLESSLRGLARFMTGDERIQLVDQANLVRPRTLL</sequence>
<evidence type="ECO:0000256" key="2">
    <source>
        <dbReference type="ARBA" id="ARBA00014676"/>
    </source>
</evidence>
<evidence type="ECO:0000256" key="3">
    <source>
        <dbReference type="ARBA" id="ARBA00022527"/>
    </source>
</evidence>
<evidence type="ECO:0000313" key="13">
    <source>
        <dbReference type="Proteomes" id="UP000198356"/>
    </source>
</evidence>
<dbReference type="Proteomes" id="UP000198356">
    <property type="component" value="Unassembled WGS sequence"/>
</dbReference>
<keyword evidence="13" id="KW-1185">Reference proteome</keyword>